<feature type="compositionally biased region" description="Polar residues" evidence="1">
    <location>
        <begin position="75"/>
        <end position="98"/>
    </location>
</feature>
<organism evidence="2 3">
    <name type="scientific">Chytriomyces confervae</name>
    <dbReference type="NCBI Taxonomy" id="246404"/>
    <lineage>
        <taxon>Eukaryota</taxon>
        <taxon>Fungi</taxon>
        <taxon>Fungi incertae sedis</taxon>
        <taxon>Chytridiomycota</taxon>
        <taxon>Chytridiomycota incertae sedis</taxon>
        <taxon>Chytridiomycetes</taxon>
        <taxon>Chytridiales</taxon>
        <taxon>Chytriomycetaceae</taxon>
        <taxon>Chytriomyces</taxon>
    </lineage>
</organism>
<accession>A0A507FFA2</accession>
<name>A0A507FFA2_9FUNG</name>
<evidence type="ECO:0000313" key="2">
    <source>
        <dbReference type="EMBL" id="TPX75029.1"/>
    </source>
</evidence>
<dbReference type="Proteomes" id="UP000320333">
    <property type="component" value="Unassembled WGS sequence"/>
</dbReference>
<evidence type="ECO:0000256" key="1">
    <source>
        <dbReference type="SAM" id="MobiDB-lite"/>
    </source>
</evidence>
<evidence type="ECO:0000313" key="3">
    <source>
        <dbReference type="Proteomes" id="UP000320333"/>
    </source>
</evidence>
<proteinExistence type="predicted"/>
<reference evidence="2 3" key="1">
    <citation type="journal article" date="2019" name="Sci. Rep.">
        <title>Comparative genomics of chytrid fungi reveal insights into the obligate biotrophic and pathogenic lifestyle of Synchytrium endobioticum.</title>
        <authorList>
            <person name="van de Vossenberg B.T.L.H."/>
            <person name="Warris S."/>
            <person name="Nguyen H.D.T."/>
            <person name="van Gent-Pelzer M.P.E."/>
            <person name="Joly D.L."/>
            <person name="van de Geest H.C."/>
            <person name="Bonants P.J.M."/>
            <person name="Smith D.S."/>
            <person name="Levesque C.A."/>
            <person name="van der Lee T.A.J."/>
        </authorList>
    </citation>
    <scope>NUCLEOTIDE SEQUENCE [LARGE SCALE GENOMIC DNA]</scope>
    <source>
        <strain evidence="2 3">CBS 675.73</strain>
    </source>
</reference>
<feature type="compositionally biased region" description="Polar residues" evidence="1">
    <location>
        <begin position="47"/>
        <end position="58"/>
    </location>
</feature>
<protein>
    <submittedName>
        <fullName evidence="2">Uncharacterized protein</fullName>
    </submittedName>
</protein>
<feature type="compositionally biased region" description="Low complexity" evidence="1">
    <location>
        <begin position="65"/>
        <end position="74"/>
    </location>
</feature>
<dbReference type="AlphaFoldDB" id="A0A507FFA2"/>
<sequence>MKRRAEHLETGAGGHSMLKYLKDDVDWDAVHAETQARLMRSQGSFAFSSNGHTAQLNQEPMPFNQRRQQQQQQQPSTQLNSLHSYFQPQQPSVNTQPLHSKPQIHPQNQHHPTQLQPEQRLPEPQFVTFVIGLLAWNVANFAERARKFSVGDAWLLDTPGMMEFV</sequence>
<comment type="caution">
    <text evidence="2">The sequence shown here is derived from an EMBL/GenBank/DDBJ whole genome shotgun (WGS) entry which is preliminary data.</text>
</comment>
<gene>
    <name evidence="2" type="ORF">CcCBS67573_g03684</name>
</gene>
<feature type="region of interest" description="Disordered" evidence="1">
    <location>
        <begin position="47"/>
        <end position="116"/>
    </location>
</feature>
<dbReference type="EMBL" id="QEAP01000098">
    <property type="protein sequence ID" value="TPX75029.1"/>
    <property type="molecule type" value="Genomic_DNA"/>
</dbReference>
<keyword evidence="3" id="KW-1185">Reference proteome</keyword>